<evidence type="ECO:0000259" key="2">
    <source>
        <dbReference type="PROSITE" id="PS50181"/>
    </source>
</evidence>
<accession>A0ABD1FPF8</accession>
<proteinExistence type="predicted"/>
<evidence type="ECO:0000256" key="1">
    <source>
        <dbReference type="SAM" id="MobiDB-lite"/>
    </source>
</evidence>
<dbReference type="Proteomes" id="UP001567538">
    <property type="component" value="Unassembled WGS sequence"/>
</dbReference>
<sequence>MGRHDFFTNLPSEITTDILSRLSIRSLAISKSVCKAWHDLFDFTKSKIKTHPTRPSSLDIVGPGELNSLHDSRN</sequence>
<evidence type="ECO:0000313" key="4">
    <source>
        <dbReference type="Proteomes" id="UP001567538"/>
    </source>
</evidence>
<dbReference type="Pfam" id="PF12937">
    <property type="entry name" value="F-box-like"/>
    <property type="match status" value="1"/>
</dbReference>
<feature type="region of interest" description="Disordered" evidence="1">
    <location>
        <begin position="51"/>
        <end position="74"/>
    </location>
</feature>
<dbReference type="InterPro" id="IPR001810">
    <property type="entry name" value="F-box_dom"/>
</dbReference>
<organism evidence="3 4">
    <name type="scientific">Salvia divinorum</name>
    <name type="common">Maria pastora</name>
    <name type="synonym">Diviner's sage</name>
    <dbReference type="NCBI Taxonomy" id="28513"/>
    <lineage>
        <taxon>Eukaryota</taxon>
        <taxon>Viridiplantae</taxon>
        <taxon>Streptophyta</taxon>
        <taxon>Embryophyta</taxon>
        <taxon>Tracheophyta</taxon>
        <taxon>Spermatophyta</taxon>
        <taxon>Magnoliopsida</taxon>
        <taxon>eudicotyledons</taxon>
        <taxon>Gunneridae</taxon>
        <taxon>Pentapetalae</taxon>
        <taxon>asterids</taxon>
        <taxon>lamiids</taxon>
        <taxon>Lamiales</taxon>
        <taxon>Lamiaceae</taxon>
        <taxon>Nepetoideae</taxon>
        <taxon>Mentheae</taxon>
        <taxon>Salviinae</taxon>
        <taxon>Salvia</taxon>
        <taxon>Salvia subgen. Calosphace</taxon>
    </lineage>
</organism>
<gene>
    <name evidence="3" type="ORF">AAHA92_33565</name>
</gene>
<dbReference type="SUPFAM" id="SSF81383">
    <property type="entry name" value="F-box domain"/>
    <property type="match status" value="1"/>
</dbReference>
<dbReference type="EMBL" id="JBEAFC010000014">
    <property type="protein sequence ID" value="KAL1533716.1"/>
    <property type="molecule type" value="Genomic_DNA"/>
</dbReference>
<dbReference type="AlphaFoldDB" id="A0ABD1FPF8"/>
<evidence type="ECO:0000313" key="3">
    <source>
        <dbReference type="EMBL" id="KAL1533716.1"/>
    </source>
</evidence>
<dbReference type="InterPro" id="IPR036047">
    <property type="entry name" value="F-box-like_dom_sf"/>
</dbReference>
<dbReference type="Gene3D" id="1.20.1280.50">
    <property type="match status" value="1"/>
</dbReference>
<dbReference type="SMART" id="SM00256">
    <property type="entry name" value="FBOX"/>
    <property type="match status" value="1"/>
</dbReference>
<name>A0ABD1FPF8_SALDI</name>
<dbReference type="PROSITE" id="PS50181">
    <property type="entry name" value="FBOX"/>
    <property type="match status" value="1"/>
</dbReference>
<comment type="caution">
    <text evidence="3">The sequence shown here is derived from an EMBL/GenBank/DDBJ whole genome shotgun (WGS) entry which is preliminary data.</text>
</comment>
<reference evidence="3 4" key="1">
    <citation type="submission" date="2024-06" db="EMBL/GenBank/DDBJ databases">
        <title>A chromosome level genome sequence of Diviner's sage (Salvia divinorum).</title>
        <authorList>
            <person name="Ford S.A."/>
            <person name="Ro D.-K."/>
            <person name="Ness R.W."/>
            <person name="Phillips M.A."/>
        </authorList>
    </citation>
    <scope>NUCLEOTIDE SEQUENCE [LARGE SCALE GENOMIC DNA]</scope>
    <source>
        <strain evidence="3">SAF-2024a</strain>
        <tissue evidence="3">Leaf</tissue>
    </source>
</reference>
<keyword evidence="4" id="KW-1185">Reference proteome</keyword>
<protein>
    <submittedName>
        <fullName evidence="3">F-box protein-like protein</fullName>
    </submittedName>
</protein>
<feature type="domain" description="F-box" evidence="2">
    <location>
        <begin position="4"/>
        <end position="51"/>
    </location>
</feature>